<evidence type="ECO:0000313" key="4">
    <source>
        <dbReference type="EMBL" id="QFZ87660.1"/>
    </source>
</evidence>
<evidence type="ECO:0000259" key="3">
    <source>
        <dbReference type="Pfam" id="PF16220"/>
    </source>
</evidence>
<dbReference type="Pfam" id="PF04773">
    <property type="entry name" value="FecR"/>
    <property type="match status" value="1"/>
</dbReference>
<name>A0A5Q0MCS3_VARPD</name>
<reference evidence="4 5" key="1">
    <citation type="submission" date="2019-10" db="EMBL/GenBank/DDBJ databases">
        <title>Complete genome sequence of Variovorax paradoxus 5C-2.</title>
        <authorList>
            <person name="Gogoleva N.E."/>
            <person name="Balkin A.S."/>
        </authorList>
    </citation>
    <scope>NUCLEOTIDE SEQUENCE [LARGE SCALE GENOMIC DNA]</scope>
    <source>
        <strain evidence="4 5">5C-2</strain>
    </source>
</reference>
<dbReference type="EMBL" id="CP045644">
    <property type="protein sequence ID" value="QFZ87660.1"/>
    <property type="molecule type" value="Genomic_DNA"/>
</dbReference>
<protein>
    <submittedName>
        <fullName evidence="4">DUF4880 domain-containing protein</fullName>
    </submittedName>
</protein>
<dbReference type="InterPro" id="IPR012373">
    <property type="entry name" value="Ferrdict_sens_TM"/>
</dbReference>
<dbReference type="PIRSF" id="PIRSF018266">
    <property type="entry name" value="FecR"/>
    <property type="match status" value="1"/>
</dbReference>
<evidence type="ECO:0000259" key="2">
    <source>
        <dbReference type="Pfam" id="PF04773"/>
    </source>
</evidence>
<keyword evidence="1" id="KW-0812">Transmembrane</keyword>
<gene>
    <name evidence="4" type="ORF">GFK26_19455</name>
</gene>
<accession>A0A5Q0MCS3</accession>
<dbReference type="PANTHER" id="PTHR30273">
    <property type="entry name" value="PERIPLASMIC SIGNAL SENSOR AND SIGMA FACTOR ACTIVATOR FECR-RELATED"/>
    <property type="match status" value="1"/>
</dbReference>
<dbReference type="Gene3D" id="2.60.120.1440">
    <property type="match status" value="1"/>
</dbReference>
<organism evidence="4 5">
    <name type="scientific">Variovorax paradoxus</name>
    <dbReference type="NCBI Taxonomy" id="34073"/>
    <lineage>
        <taxon>Bacteria</taxon>
        <taxon>Pseudomonadati</taxon>
        <taxon>Pseudomonadota</taxon>
        <taxon>Betaproteobacteria</taxon>
        <taxon>Burkholderiales</taxon>
        <taxon>Comamonadaceae</taxon>
        <taxon>Variovorax</taxon>
    </lineage>
</organism>
<feature type="domain" description="FecR N-terminal" evidence="3">
    <location>
        <begin position="1"/>
        <end position="34"/>
    </location>
</feature>
<proteinExistence type="predicted"/>
<sequence>MHAGRLSEADAQRWTQWRDQSPAHQRVWHSAEQLSRKFGAVPPGVGMPVLDRRRGAANRRALLRTVAVLLAAPTAAWVGYRAVPWPSLGAEYRTATGERRTVELPDRSLTLLNTATAIDVVFDATQRLVRQRSGEILVETAPDANPGFQRPFLVETPQGRLRALGTRFIVRIDEEGHSRLTVLAGAVEVSPARAASTPVIVPAGRQMRFTADATGPVAPAATGAEAWTQGVLYAEDMRLADVLADIGRYRSGVLRCDPAVADLRVSGAFQLEDTDRVLAVLAQTLPVRVDARTRYWVTVTSR</sequence>
<dbReference type="InterPro" id="IPR006860">
    <property type="entry name" value="FecR"/>
</dbReference>
<feature type="transmembrane region" description="Helical" evidence="1">
    <location>
        <begin position="61"/>
        <end position="80"/>
    </location>
</feature>
<dbReference type="Proteomes" id="UP000326780">
    <property type="component" value="Chromosome"/>
</dbReference>
<keyword evidence="1" id="KW-1133">Transmembrane helix</keyword>
<keyword evidence="1" id="KW-0472">Membrane</keyword>
<evidence type="ECO:0000313" key="5">
    <source>
        <dbReference type="Proteomes" id="UP000326780"/>
    </source>
</evidence>
<dbReference type="Pfam" id="PF16220">
    <property type="entry name" value="DUF4880"/>
    <property type="match status" value="1"/>
</dbReference>
<feature type="domain" description="FecR protein" evidence="2">
    <location>
        <begin position="91"/>
        <end position="188"/>
    </location>
</feature>
<dbReference type="AlphaFoldDB" id="A0A5Q0MCS3"/>
<dbReference type="GO" id="GO:0016989">
    <property type="term" value="F:sigma factor antagonist activity"/>
    <property type="evidence" value="ECO:0007669"/>
    <property type="project" value="TreeGrafter"/>
</dbReference>
<dbReference type="PANTHER" id="PTHR30273:SF2">
    <property type="entry name" value="PROTEIN FECR"/>
    <property type="match status" value="1"/>
</dbReference>
<dbReference type="InterPro" id="IPR032623">
    <property type="entry name" value="FecR_N"/>
</dbReference>
<evidence type="ECO:0000256" key="1">
    <source>
        <dbReference type="SAM" id="Phobius"/>
    </source>
</evidence>